<organism evidence="2 3">
    <name type="scientific">Oryza rufipogon</name>
    <name type="common">Brownbeard rice</name>
    <name type="synonym">Asian wild rice</name>
    <dbReference type="NCBI Taxonomy" id="4529"/>
    <lineage>
        <taxon>Eukaryota</taxon>
        <taxon>Viridiplantae</taxon>
        <taxon>Streptophyta</taxon>
        <taxon>Embryophyta</taxon>
        <taxon>Tracheophyta</taxon>
        <taxon>Spermatophyta</taxon>
        <taxon>Magnoliopsida</taxon>
        <taxon>Liliopsida</taxon>
        <taxon>Poales</taxon>
        <taxon>Poaceae</taxon>
        <taxon>BOP clade</taxon>
        <taxon>Oryzoideae</taxon>
        <taxon>Oryzeae</taxon>
        <taxon>Oryzinae</taxon>
        <taxon>Oryza</taxon>
    </lineage>
</organism>
<feature type="domain" description="F-box" evidence="1">
    <location>
        <begin position="432"/>
        <end position="473"/>
    </location>
</feature>
<dbReference type="Pfam" id="PF03478">
    <property type="entry name" value="Beta-prop_KIB1-4"/>
    <property type="match status" value="3"/>
</dbReference>
<dbReference type="eggNOG" id="ENOG502RRNX">
    <property type="taxonomic scope" value="Eukaryota"/>
</dbReference>
<dbReference type="PANTHER" id="PTHR33110:SF61">
    <property type="entry name" value="EXPRESSED PROTEIN"/>
    <property type="match status" value="1"/>
</dbReference>
<dbReference type="STRING" id="4529.A0A0E0RAF6"/>
<name>A0A0E0RAF6_ORYRU</name>
<feature type="domain" description="F-box" evidence="1">
    <location>
        <begin position="18"/>
        <end position="59"/>
    </location>
</feature>
<protein>
    <recommendedName>
        <fullName evidence="1">F-box domain-containing protein</fullName>
    </recommendedName>
</protein>
<dbReference type="PANTHER" id="PTHR33110">
    <property type="entry name" value="F-BOX/KELCH-REPEAT PROTEIN-RELATED"/>
    <property type="match status" value="1"/>
</dbReference>
<dbReference type="InterPro" id="IPR001810">
    <property type="entry name" value="F-box_dom"/>
</dbReference>
<evidence type="ECO:0000313" key="3">
    <source>
        <dbReference type="Proteomes" id="UP000008022"/>
    </source>
</evidence>
<evidence type="ECO:0000313" key="2">
    <source>
        <dbReference type="EnsemblPlants" id="ORUFI11G19990.1"/>
    </source>
</evidence>
<dbReference type="EnsemblPlants" id="ORUFI11G19990.1">
    <property type="protein sequence ID" value="ORUFI11G19990.1"/>
    <property type="gene ID" value="ORUFI11G19990"/>
</dbReference>
<dbReference type="InterPro" id="IPR036047">
    <property type="entry name" value="F-box-like_dom_sf"/>
</dbReference>
<feature type="domain" description="F-box" evidence="1">
    <location>
        <begin position="940"/>
        <end position="981"/>
    </location>
</feature>
<dbReference type="Pfam" id="PF00646">
    <property type="entry name" value="F-box"/>
    <property type="match status" value="1"/>
</dbReference>
<dbReference type="InterPro" id="IPR005174">
    <property type="entry name" value="KIB1-4_b-propeller"/>
</dbReference>
<dbReference type="SMART" id="SM00256">
    <property type="entry name" value="FBOX"/>
    <property type="match status" value="3"/>
</dbReference>
<sequence>MDGRNSGDALPRERWNDIPADMLGLVLRVIPCAADRARVRSVCRSWRAAAAIQRPPPPLPVLVFSRFSFASLSRLSPAMAFTKPRRFFFHKDVTIRWVGSFDEWLVGTKPSRECKDADGHCFLLNLMSRKKIQLPRPCALHFFDYFCKTLPIVNTSGWVDIIIHDREYSMCFRKVVLSASPASDSMCIVAAISSRTLALWHPGMRSWCVCRSFGIDGSADIAFYQGRIYMAMVSTYFPHILSILFFQLEEVNGRVMVSYVEQCVTETLPPVEGCVVNEFYIVEWRGKLLLIVMYAEHVWLDTEKIGIYALDFSTNPHSLTEINNLDGDCLFISLRSSKSFPACQYDGAKGDFVYFVSGYWQHATGVHHSFDVLVYNVRDATTTRLSVSAPEDNSGPFTNNLLWCSMKCLTKRLVVVAVPAGDALLRGPWNDLPGDLLGLVLGHIPCAAGRARVRSVCSSWRNAAAIQRPPRPLPMLVFSRFGFVSFSSFSSVMVIADAEFTRIPLHEDESLRWVGSFDEWLVGTRPGSVCKDAHSHCFLVNAFSRETIQLPRPSAFRLSHHICKTLPIVNTTGSVDIIIQEHEYSGRIYMAMVSTYFPHILSIMFFQLEEVDGRVMVSYVERCVTQTLPPVEGCAVNEFHIVEWRGKLLLIVMYADHVWVENRRIGIYALDFSTNPYSLTEINNLDGDCLFISSRSSKSFPACQYDGAKGDFVYFVSSFRQQTIGVHHSFDILVFNVRDATTAVFPVLVPGDNSDPFMDNLLCGITIDDLRTGTEKIEVDDALFSKADASKLSERPVPVLKLPLFDERRHLGGVGDGLLDLLEVYIPNSKADASKLSERPVPVLNPFWEAKFREKLNGLLLGCFVTICDLCTDTTSPVTAYRHLLHTKPVKSRHPSGASLELSCPRGRALAPRDPPAPVAMDSGKGTIGREAQRRSWADIPADIIGVVVGRLPSVEDRARLRSVCQAWRAAARLHRPPPPLPLLVLSNLAFSGFCVDGAMSETRRIPLPVEVVAAAAGDLRCVGSCEGWLAVVRQKKARYLGDGACFLVNPFSREVVNLPPPFVSTHLVDVYTRSLPIINGSGVVDCTIHAAQYVMSFCKVILSSPPGSGSAYTVAAISVHRNGAKLALWRPGMTSWCICYGGCISKFSDVAFYQGKFYILSKLTTNLFAFEITEDDCGMMVSRVERCVTELPQVKDSYGQRWNMVEWHGKLLLVVRYIGGSEGWHNICKVSVFVMDVSTNPFRFTEINSLDGDCIFISPCSSMSFLACQYDGIEDDLVYFIDGYLFPAKNGPPFDRFVYNMRDCTLAPFAADISDDNFRAPDGRLMSPTWFFPSE</sequence>
<evidence type="ECO:0000259" key="1">
    <source>
        <dbReference type="SMART" id="SM00256"/>
    </source>
</evidence>
<reference evidence="2" key="2">
    <citation type="submission" date="2015-06" db="UniProtKB">
        <authorList>
            <consortium name="EnsemblPlants"/>
        </authorList>
    </citation>
    <scope>IDENTIFICATION</scope>
</reference>
<accession>A0A0E0RAF6</accession>
<keyword evidence="3" id="KW-1185">Reference proteome</keyword>
<proteinExistence type="predicted"/>
<dbReference type="Gene3D" id="1.20.1280.50">
    <property type="match status" value="3"/>
</dbReference>
<dbReference type="Proteomes" id="UP000008022">
    <property type="component" value="Unassembled WGS sequence"/>
</dbReference>
<reference evidence="3" key="1">
    <citation type="submission" date="2013-06" db="EMBL/GenBank/DDBJ databases">
        <authorList>
            <person name="Zhao Q."/>
        </authorList>
    </citation>
    <scope>NUCLEOTIDE SEQUENCE</scope>
    <source>
        <strain evidence="3">cv. W1943</strain>
    </source>
</reference>
<dbReference type="SUPFAM" id="SSF81383">
    <property type="entry name" value="F-box domain"/>
    <property type="match status" value="1"/>
</dbReference>
<dbReference type="Gramene" id="ORUFI11G19990.1">
    <property type="protein sequence ID" value="ORUFI11G19990.1"/>
    <property type="gene ID" value="ORUFI11G19990"/>
</dbReference>